<evidence type="ECO:0000313" key="2">
    <source>
        <dbReference type="Proteomes" id="UP001628179"/>
    </source>
</evidence>
<comment type="caution">
    <text evidence="1">The sequence shown here is derived from an EMBL/GenBank/DDBJ whole genome shotgun (WGS) entry which is preliminary data.</text>
</comment>
<gene>
    <name evidence="1" type="ORF">MFIFM68171_07383</name>
</gene>
<name>A0ABQ0GHE5_9PEZI</name>
<evidence type="ECO:0000313" key="1">
    <source>
        <dbReference type="EMBL" id="GAB1317173.1"/>
    </source>
</evidence>
<dbReference type="GeneID" id="98178126"/>
<dbReference type="RefSeq" id="XP_070918904.1">
    <property type="nucleotide sequence ID" value="XM_071062803.1"/>
</dbReference>
<sequence>MLLIQEDLATQNDKENAYFQMMLRCIPMVIRNCAFEWRFHSFESRAWILTYIDHLKESPVMDRRPSWQDIITGRAVPDQSQRREIFDWLSKGEVFSVGIPPLGLTIDKA</sequence>
<keyword evidence="2" id="KW-1185">Reference proteome</keyword>
<dbReference type="Proteomes" id="UP001628179">
    <property type="component" value="Unassembled WGS sequence"/>
</dbReference>
<proteinExistence type="predicted"/>
<organism evidence="1 2">
    <name type="scientific">Madurella fahalii</name>
    <dbReference type="NCBI Taxonomy" id="1157608"/>
    <lineage>
        <taxon>Eukaryota</taxon>
        <taxon>Fungi</taxon>
        <taxon>Dikarya</taxon>
        <taxon>Ascomycota</taxon>
        <taxon>Pezizomycotina</taxon>
        <taxon>Sordariomycetes</taxon>
        <taxon>Sordariomycetidae</taxon>
        <taxon>Sordariales</taxon>
        <taxon>Sordariales incertae sedis</taxon>
        <taxon>Madurella</taxon>
    </lineage>
</organism>
<accession>A0ABQ0GHE5</accession>
<reference evidence="1 2" key="1">
    <citation type="submission" date="2024-09" db="EMBL/GenBank/DDBJ databases">
        <title>Itraconazole resistance in Madurella fahalii resulting from another homologue of gene encoding cytochrome P450 14-alpha sterol demethylase (CYP51).</title>
        <authorList>
            <person name="Yoshioka I."/>
            <person name="Fahal A.H."/>
            <person name="Kaneko S."/>
            <person name="Yaguchi T."/>
        </authorList>
    </citation>
    <scope>NUCLEOTIDE SEQUENCE [LARGE SCALE GENOMIC DNA]</scope>
    <source>
        <strain evidence="1 2">IFM 68171</strain>
    </source>
</reference>
<protein>
    <submittedName>
        <fullName evidence="1">Uncharacterized protein</fullName>
    </submittedName>
</protein>
<dbReference type="EMBL" id="BAAFSV010000004">
    <property type="protein sequence ID" value="GAB1317173.1"/>
    <property type="molecule type" value="Genomic_DNA"/>
</dbReference>